<protein>
    <recommendedName>
        <fullName evidence="2">Secretion system C-terminal sorting domain-containing protein</fullName>
    </recommendedName>
</protein>
<dbReference type="InterPro" id="IPR036514">
    <property type="entry name" value="SGNH_hydro_sf"/>
</dbReference>
<reference evidence="3" key="2">
    <citation type="submission" date="2020-09" db="EMBL/GenBank/DDBJ databases">
        <authorList>
            <person name="Sun Q."/>
            <person name="Zhou Y."/>
        </authorList>
    </citation>
    <scope>NUCLEOTIDE SEQUENCE</scope>
    <source>
        <strain evidence="3">CGMCC 1.15958</strain>
    </source>
</reference>
<feature type="chain" id="PRO_5036788932" description="Secretion system C-terminal sorting domain-containing protein" evidence="1">
    <location>
        <begin position="23"/>
        <end position="542"/>
    </location>
</feature>
<gene>
    <name evidence="3" type="ORF">GCM10011514_33860</name>
</gene>
<dbReference type="Pfam" id="PF18962">
    <property type="entry name" value="Por_Secre_tail"/>
    <property type="match status" value="1"/>
</dbReference>
<reference evidence="3" key="1">
    <citation type="journal article" date="2014" name="Int. J. Syst. Evol. Microbiol.">
        <title>Complete genome sequence of Corynebacterium casei LMG S-19264T (=DSM 44701T), isolated from a smear-ripened cheese.</title>
        <authorList>
            <consortium name="US DOE Joint Genome Institute (JGI-PGF)"/>
            <person name="Walter F."/>
            <person name="Albersmeier A."/>
            <person name="Kalinowski J."/>
            <person name="Ruckert C."/>
        </authorList>
    </citation>
    <scope>NUCLEOTIDE SEQUENCE</scope>
    <source>
        <strain evidence="3">CGMCC 1.15958</strain>
    </source>
</reference>
<dbReference type="Proteomes" id="UP000609064">
    <property type="component" value="Unassembled WGS sequence"/>
</dbReference>
<dbReference type="AlphaFoldDB" id="A0A916YY22"/>
<comment type="caution">
    <text evidence="3">The sequence shown here is derived from an EMBL/GenBank/DDBJ whole genome shotgun (WGS) entry which is preliminary data.</text>
</comment>
<evidence type="ECO:0000313" key="3">
    <source>
        <dbReference type="EMBL" id="GGD67030.1"/>
    </source>
</evidence>
<dbReference type="EMBL" id="BMKK01000007">
    <property type="protein sequence ID" value="GGD67030.1"/>
    <property type="molecule type" value="Genomic_DNA"/>
</dbReference>
<evidence type="ECO:0000256" key="1">
    <source>
        <dbReference type="SAM" id="SignalP"/>
    </source>
</evidence>
<sequence>MKNKIKIALFVLFSFLSVSLSAQTPNYPLKVAILGNSITQHGPLPANGWNGNWGMAASAEEFDYVHLLIKDLKTISTGIEVSYLNIAGFESGYNKNYNINNDALNYIKNQKPDIILFRIGDNMSDLQIDLVDFPKAMTALVKYLTTNQPNAKIIFTNSFWTNAYRDYVIQSYASDNGHRFIDLKGLFDISENTAAATYKDSFISRHPSDKGMKAIEERIWKGMKIDVEDLICKYYGKCNYCQEGSHTGYLDEGSCDTIWGWAFDEQNLERTVQVDILVDDKPFISLLANEARPDVQKVFGTKALNHGFRYTVPAGVWWKDGQKHIITARPCWKDAKYLNWSGKEVKCSKPEEVKNEVPSYVADWLSTECDEIIGWAYDKNNLTKTLKVDFLLNDKIMQTLDANVQRTDLLQQLISNPDAAKHVFVAKFPPLSLGNYNAQIRLAGTTTIIGNTNNFQCPKVVSAVENSDLDVSVYPNPNQGGFNLKIPNEYQKYEIALFDSFGKNIPITQKEDNITINNISTGIYLLKINVNGKIITRKVVIN</sequence>
<dbReference type="GO" id="GO:0016788">
    <property type="term" value="F:hydrolase activity, acting on ester bonds"/>
    <property type="evidence" value="ECO:0007669"/>
    <property type="project" value="UniProtKB-ARBA"/>
</dbReference>
<accession>A0A916YY22</accession>
<dbReference type="Gene3D" id="3.40.50.1110">
    <property type="entry name" value="SGNH hydrolase"/>
    <property type="match status" value="1"/>
</dbReference>
<feature type="domain" description="Secretion system C-terminal sorting" evidence="2">
    <location>
        <begin position="473"/>
        <end position="541"/>
    </location>
</feature>
<evidence type="ECO:0000313" key="4">
    <source>
        <dbReference type="Proteomes" id="UP000609064"/>
    </source>
</evidence>
<organism evidence="3 4">
    <name type="scientific">Emticicia aquatilis</name>
    <dbReference type="NCBI Taxonomy" id="1537369"/>
    <lineage>
        <taxon>Bacteria</taxon>
        <taxon>Pseudomonadati</taxon>
        <taxon>Bacteroidota</taxon>
        <taxon>Cytophagia</taxon>
        <taxon>Cytophagales</taxon>
        <taxon>Leadbetterellaceae</taxon>
        <taxon>Emticicia</taxon>
    </lineage>
</organism>
<dbReference type="RefSeq" id="WP_188767618.1">
    <property type="nucleotide sequence ID" value="NZ_BMKK01000007.1"/>
</dbReference>
<feature type="signal peptide" evidence="1">
    <location>
        <begin position="1"/>
        <end position="22"/>
    </location>
</feature>
<name>A0A916YY22_9BACT</name>
<proteinExistence type="predicted"/>
<dbReference type="NCBIfam" id="TIGR04183">
    <property type="entry name" value="Por_Secre_tail"/>
    <property type="match status" value="1"/>
</dbReference>
<keyword evidence="4" id="KW-1185">Reference proteome</keyword>
<dbReference type="InterPro" id="IPR026444">
    <property type="entry name" value="Secre_tail"/>
</dbReference>
<keyword evidence="1" id="KW-0732">Signal</keyword>
<evidence type="ECO:0000259" key="2">
    <source>
        <dbReference type="Pfam" id="PF18962"/>
    </source>
</evidence>
<dbReference type="SUPFAM" id="SSF52266">
    <property type="entry name" value="SGNH hydrolase"/>
    <property type="match status" value="1"/>
</dbReference>
<dbReference type="CDD" id="cd00229">
    <property type="entry name" value="SGNH_hydrolase"/>
    <property type="match status" value="1"/>
</dbReference>